<keyword evidence="1" id="KW-0812">Transmembrane</keyword>
<dbReference type="Gene3D" id="2.60.120.260">
    <property type="entry name" value="Galactose-binding domain-like"/>
    <property type="match status" value="1"/>
</dbReference>
<dbReference type="SUPFAM" id="SSF49785">
    <property type="entry name" value="Galactose-binding domain-like"/>
    <property type="match status" value="1"/>
</dbReference>
<evidence type="ECO:0000313" key="4">
    <source>
        <dbReference type="Proteomes" id="UP000199103"/>
    </source>
</evidence>
<proteinExistence type="predicted"/>
<name>A0A1H1XDB0_9ACTN</name>
<gene>
    <name evidence="3" type="ORF">SAMN04489812_4037</name>
</gene>
<dbReference type="InterPro" id="IPR011040">
    <property type="entry name" value="Sialidase"/>
</dbReference>
<sequence>MRRSGKDLRTRIHYLGLGAAAGMLIMAGLVGSTAQGQGSLPLQGSGFVAGDGADPDSITSGAGSHWNVLNWGPGAPAAVPASYSINKVDGTGRTTRKILVSTQSNPDVASAASEVNLSTSEDSGLTFLHTERDQPATALNMTRMPDGSLLQIDFIPEWNAEHTGVDLLVRTSTDDGEHWKLQRAPVAMPEDHQLGPTPNGLRVHRRVLVLPGGTLIVPAYGTFVGERTSSSFVLQSSDGGETWSLRSVIPTADLGGSNEVGWTFTADNRLLAVLRGTVGGSPELFRSVSEDNGRTWTTARKLIGPDGAVLHGIYPDLVLQPNGTLLLATGRPDVRVLTSNDGTGEHWDSARTIFANYPSTGNNGRYDGTSGNTSMENVGAGRSIIFYDQCHVWGCGAYDEQFGVSASYVAAVTPGVGLIDVASKLIDKSASVSGSFAAPDRRFPEQRPAAAFDGSSAVGSEAVLVPRGSRPGTMVLKLDRSYPINRIGLMLGHGDAESADVAVSADGSNWKTVNRVRDRQDRAMRYTDVTASDVGYLKITGAKDRPTKITELQLYAAGIDTFENELPFAVPRGWTDAEHAWVTDVAADPAYSEFGGDHSRTALRLWDKWTDDNARITRPSPATDHQRASMSLGQTDTRAPLTIGVRGTAGGKPVTAWNFRLKAGTGSAPQQLEVNNGTGWVGLGALDEAIPLRTYRPVSIDATTDRATITIGSQTFETTTTMNAADQLAGLTFSTDEPAGYGGIYYLDNLSITG</sequence>
<dbReference type="CDD" id="cd15482">
    <property type="entry name" value="Sialidase_non-viral"/>
    <property type="match status" value="1"/>
</dbReference>
<dbReference type="Gene3D" id="2.120.10.10">
    <property type="match status" value="1"/>
</dbReference>
<accession>A0A1H1XDB0</accession>
<dbReference type="AlphaFoldDB" id="A0A1H1XDB0"/>
<feature type="transmembrane region" description="Helical" evidence="1">
    <location>
        <begin position="12"/>
        <end position="31"/>
    </location>
</feature>
<dbReference type="SUPFAM" id="SSF50939">
    <property type="entry name" value="Sialidases"/>
    <property type="match status" value="1"/>
</dbReference>
<organism evidence="3 4">
    <name type="scientific">Microlunatus soli</name>
    <dbReference type="NCBI Taxonomy" id="630515"/>
    <lineage>
        <taxon>Bacteria</taxon>
        <taxon>Bacillati</taxon>
        <taxon>Actinomycetota</taxon>
        <taxon>Actinomycetes</taxon>
        <taxon>Propionibacteriales</taxon>
        <taxon>Propionibacteriaceae</taxon>
        <taxon>Microlunatus</taxon>
    </lineage>
</organism>
<reference evidence="3 4" key="1">
    <citation type="submission" date="2016-10" db="EMBL/GenBank/DDBJ databases">
        <authorList>
            <person name="de Groot N.N."/>
        </authorList>
    </citation>
    <scope>NUCLEOTIDE SEQUENCE [LARGE SCALE GENOMIC DNA]</scope>
    <source>
        <strain evidence="3 4">DSM 21800</strain>
    </source>
</reference>
<keyword evidence="1" id="KW-0472">Membrane</keyword>
<dbReference type="Pfam" id="PF13088">
    <property type="entry name" value="BNR_2"/>
    <property type="match status" value="1"/>
</dbReference>
<dbReference type="STRING" id="630515.SAMN04489812_4037"/>
<keyword evidence="1" id="KW-1133">Transmembrane helix</keyword>
<dbReference type="EMBL" id="LT629772">
    <property type="protein sequence ID" value="SDT07308.1"/>
    <property type="molecule type" value="Genomic_DNA"/>
</dbReference>
<evidence type="ECO:0000256" key="1">
    <source>
        <dbReference type="SAM" id="Phobius"/>
    </source>
</evidence>
<dbReference type="OrthoDB" id="5165007at2"/>
<evidence type="ECO:0000313" key="3">
    <source>
        <dbReference type="EMBL" id="SDT07308.1"/>
    </source>
</evidence>
<feature type="domain" description="Sialidase" evidence="2">
    <location>
        <begin position="157"/>
        <end position="353"/>
    </location>
</feature>
<dbReference type="Proteomes" id="UP000199103">
    <property type="component" value="Chromosome I"/>
</dbReference>
<protein>
    <submittedName>
        <fullName evidence="3">BNR repeat-like domain-containing protein</fullName>
    </submittedName>
</protein>
<dbReference type="InterPro" id="IPR008979">
    <property type="entry name" value="Galactose-bd-like_sf"/>
</dbReference>
<dbReference type="InterPro" id="IPR036278">
    <property type="entry name" value="Sialidase_sf"/>
</dbReference>
<keyword evidence="4" id="KW-1185">Reference proteome</keyword>
<evidence type="ECO:0000259" key="2">
    <source>
        <dbReference type="Pfam" id="PF13088"/>
    </source>
</evidence>